<evidence type="ECO:0000256" key="1">
    <source>
        <dbReference type="ARBA" id="ARBA00023172"/>
    </source>
</evidence>
<organism evidence="2 3">
    <name type="scientific">Pontivivens ytuae</name>
    <dbReference type="NCBI Taxonomy" id="2789856"/>
    <lineage>
        <taxon>Bacteria</taxon>
        <taxon>Pseudomonadati</taxon>
        <taxon>Pseudomonadota</taxon>
        <taxon>Alphaproteobacteria</taxon>
        <taxon>Rhodobacterales</taxon>
        <taxon>Paracoccaceae</taxon>
        <taxon>Pontivivens</taxon>
    </lineage>
</organism>
<keyword evidence="3" id="KW-1185">Reference proteome</keyword>
<keyword evidence="1" id="KW-0233">DNA recombination</keyword>
<reference evidence="2 3" key="1">
    <citation type="submission" date="2020-11" db="EMBL/GenBank/DDBJ databases">
        <title>Description of Pontivivens ytuae sp. nov. isolated from deep sea sediment of Mariana Trench.</title>
        <authorList>
            <person name="Wang Z."/>
            <person name="Sun Q.-L."/>
            <person name="Xu X.-D."/>
            <person name="Tang Y.-Z."/>
            <person name="Zhang J."/>
        </authorList>
    </citation>
    <scope>NUCLEOTIDE SEQUENCE [LARGE SCALE GENOMIC DNA]</scope>
    <source>
        <strain evidence="2 3">MT2928</strain>
    </source>
</reference>
<dbReference type="EMBL" id="CP064942">
    <property type="protein sequence ID" value="QPH55578.1"/>
    <property type="molecule type" value="Genomic_DNA"/>
</dbReference>
<dbReference type="GO" id="GO:0003677">
    <property type="term" value="F:DNA binding"/>
    <property type="evidence" value="ECO:0007669"/>
    <property type="project" value="InterPro"/>
</dbReference>
<dbReference type="GO" id="GO:0006310">
    <property type="term" value="P:DNA recombination"/>
    <property type="evidence" value="ECO:0007669"/>
    <property type="project" value="UniProtKB-KW"/>
</dbReference>
<evidence type="ECO:0000313" key="2">
    <source>
        <dbReference type="EMBL" id="QPH55578.1"/>
    </source>
</evidence>
<dbReference type="InterPro" id="IPR011010">
    <property type="entry name" value="DNA_brk_join_enz"/>
</dbReference>
<dbReference type="SUPFAM" id="SSF56349">
    <property type="entry name" value="DNA breaking-rejoining enzymes"/>
    <property type="match status" value="1"/>
</dbReference>
<dbReference type="GO" id="GO:0015074">
    <property type="term" value="P:DNA integration"/>
    <property type="evidence" value="ECO:0007669"/>
    <property type="project" value="InterPro"/>
</dbReference>
<protein>
    <recommendedName>
        <fullName evidence="4">Tyr recombinase domain-containing protein</fullName>
    </recommendedName>
</protein>
<evidence type="ECO:0000313" key="3">
    <source>
        <dbReference type="Proteomes" id="UP000594800"/>
    </source>
</evidence>
<accession>A0A7S9QDS1</accession>
<name>A0A7S9QDS1_9RHOB</name>
<evidence type="ECO:0008006" key="4">
    <source>
        <dbReference type="Google" id="ProtNLM"/>
    </source>
</evidence>
<dbReference type="Gene3D" id="1.10.443.10">
    <property type="entry name" value="Intergrase catalytic core"/>
    <property type="match status" value="1"/>
</dbReference>
<gene>
    <name evidence="2" type="ORF">I0K15_07550</name>
</gene>
<proteinExistence type="predicted"/>
<dbReference type="InterPro" id="IPR013762">
    <property type="entry name" value="Integrase-like_cat_sf"/>
</dbReference>
<dbReference type="KEGG" id="poz:I0K15_07550"/>
<sequence>MSVRADLPPGAISVVGRLFDSLADREEHHGAPSRAAFEAAYGSESTLALLLRVCATHVPEVGLAEARLLRCEYYTARPRAAGHGRTAQPATAPEALAPWATKKSQAWPRSWQELLPGLLDAPVREGTIRRHVASVDRCAALVPALRCPPRLGWLFGWELGRLLQDGYAGKGIASVAPRTISNYLGGLVALGLHGELDADELNGLRAVRQSWLRKGRVSRKGKQDRLDVLYAAGGYDLIVQALAAEVERARRLPAWTAEHERARSTSAILAVMINWPARTGDVAGWRLGDELVRTPWGEWTLRYRQEKTGRMANAGPLWPETGEILDLHLLAGRPGRLAQTRFAQLRGANWLTQGPAARPSRWPSEQVKRVTGLPAHDLRTVAADYLRCHAAETAADRVAALLGHASRQAGAEYRSDCAATAGQSEWQAIRARIAES</sequence>
<dbReference type="RefSeq" id="WP_196104840.1">
    <property type="nucleotide sequence ID" value="NZ_CP064942.1"/>
</dbReference>
<dbReference type="Proteomes" id="UP000594800">
    <property type="component" value="Chromosome"/>
</dbReference>
<dbReference type="AlphaFoldDB" id="A0A7S9QDS1"/>